<evidence type="ECO:0000313" key="3">
    <source>
        <dbReference type="EMBL" id="ABC29905.1"/>
    </source>
</evidence>
<protein>
    <submittedName>
        <fullName evidence="3">Leucine-rich repeat (LRR) protein</fullName>
    </submittedName>
</protein>
<dbReference type="RefSeq" id="WP_011396974.1">
    <property type="nucleotide sequence ID" value="NC_007645.1"/>
</dbReference>
<name>Q2SHG9_HAHCH</name>
<dbReference type="InterPro" id="IPR003591">
    <property type="entry name" value="Leu-rich_rpt_typical-subtyp"/>
</dbReference>
<evidence type="ECO:0000256" key="1">
    <source>
        <dbReference type="ARBA" id="ARBA00022614"/>
    </source>
</evidence>
<dbReference type="PANTHER" id="PTHR45712:SF22">
    <property type="entry name" value="INSULIN-LIKE GROWTH FACTOR-BINDING PROTEIN COMPLEX ACID LABILE SUBUNIT"/>
    <property type="match status" value="1"/>
</dbReference>
<sequence>MLQRTLALMIFTLLAGCGQSEPQKAEPEANNAPQYSEAEIQRYVDQCDKHDGKSPLEIVRACVKLIKATHYHTLDLKGLNIDSLPDDVFKGLEHVKILYLSENSLSSLPKSISEMKSLKVVHLGWNEFKEFPVELFDIEGLKDVYISKNKISHIDEGLKNINSLRRIILSHNELKEFPHVFTEMPKLKILDLGTNAISEIPESIRNMSGLIGLSLSYNDVKAIPAGIGGLENLTMLDLSSNDLRSLPIEIAHLPKLIEPVENHSGFVNNLLGLGFEEDGEEIYGVSILKGYKTTPSVSEYSGINLLFNDISSLDREFCKVFFMKLDSKVVINCN</sequence>
<reference evidence="3 4" key="1">
    <citation type="journal article" date="2005" name="Nucleic Acids Res.">
        <title>Genomic blueprint of Hahella chejuensis, a marine microbe producing an algicidal agent.</title>
        <authorList>
            <person name="Jeong H."/>
            <person name="Yim J.H."/>
            <person name="Lee C."/>
            <person name="Choi S.-H."/>
            <person name="Park Y.K."/>
            <person name="Yoon S.H."/>
            <person name="Hur C.-G."/>
            <person name="Kang H.-Y."/>
            <person name="Kim D."/>
            <person name="Lee H.H."/>
            <person name="Park K.H."/>
            <person name="Park S.-H."/>
            <person name="Park H.-S."/>
            <person name="Lee H.K."/>
            <person name="Oh T.K."/>
            <person name="Kim J.F."/>
        </authorList>
    </citation>
    <scope>NUCLEOTIDE SEQUENCE [LARGE SCALE GENOMIC DNA]</scope>
    <source>
        <strain evidence="3 4">KCTC 2396</strain>
    </source>
</reference>
<dbReference type="InterPro" id="IPR001611">
    <property type="entry name" value="Leu-rich_rpt"/>
</dbReference>
<keyword evidence="1" id="KW-0433">Leucine-rich repeat</keyword>
<dbReference type="Proteomes" id="UP000000238">
    <property type="component" value="Chromosome"/>
</dbReference>
<dbReference type="SUPFAM" id="SSF52058">
    <property type="entry name" value="L domain-like"/>
    <property type="match status" value="1"/>
</dbReference>
<dbReference type="Pfam" id="PF13855">
    <property type="entry name" value="LRR_8"/>
    <property type="match status" value="2"/>
</dbReference>
<dbReference type="InterPro" id="IPR050333">
    <property type="entry name" value="SLRP"/>
</dbReference>
<dbReference type="eggNOG" id="COG4886">
    <property type="taxonomic scope" value="Bacteria"/>
</dbReference>
<proteinExistence type="predicted"/>
<dbReference type="OrthoDB" id="8532199at2"/>
<dbReference type="STRING" id="349521.HCH_03142"/>
<dbReference type="InterPro" id="IPR032675">
    <property type="entry name" value="LRR_dom_sf"/>
</dbReference>
<keyword evidence="2" id="KW-0677">Repeat</keyword>
<dbReference type="SMART" id="SM00369">
    <property type="entry name" value="LRR_TYP"/>
    <property type="match status" value="6"/>
</dbReference>
<dbReference type="PROSITE" id="PS51257">
    <property type="entry name" value="PROKAR_LIPOPROTEIN"/>
    <property type="match status" value="1"/>
</dbReference>
<keyword evidence="4" id="KW-1185">Reference proteome</keyword>
<dbReference type="EMBL" id="CP000155">
    <property type="protein sequence ID" value="ABC29905.1"/>
    <property type="molecule type" value="Genomic_DNA"/>
</dbReference>
<accession>Q2SHG9</accession>
<evidence type="ECO:0000256" key="2">
    <source>
        <dbReference type="ARBA" id="ARBA00022737"/>
    </source>
</evidence>
<dbReference type="HOGENOM" id="CLU_830968_0_0_6"/>
<gene>
    <name evidence="3" type="ordered locus">HCH_03142</name>
</gene>
<dbReference type="AlphaFoldDB" id="Q2SHG9"/>
<dbReference type="PROSITE" id="PS51450">
    <property type="entry name" value="LRR"/>
    <property type="match status" value="2"/>
</dbReference>
<evidence type="ECO:0000313" key="4">
    <source>
        <dbReference type="Proteomes" id="UP000000238"/>
    </source>
</evidence>
<dbReference type="KEGG" id="hch:HCH_03142"/>
<dbReference type="PANTHER" id="PTHR45712">
    <property type="entry name" value="AGAP008170-PA"/>
    <property type="match status" value="1"/>
</dbReference>
<organism evidence="3 4">
    <name type="scientific">Hahella chejuensis (strain KCTC 2396)</name>
    <dbReference type="NCBI Taxonomy" id="349521"/>
    <lineage>
        <taxon>Bacteria</taxon>
        <taxon>Pseudomonadati</taxon>
        <taxon>Pseudomonadota</taxon>
        <taxon>Gammaproteobacteria</taxon>
        <taxon>Oceanospirillales</taxon>
        <taxon>Hahellaceae</taxon>
        <taxon>Hahella</taxon>
    </lineage>
</organism>
<dbReference type="Gene3D" id="3.80.10.10">
    <property type="entry name" value="Ribonuclease Inhibitor"/>
    <property type="match status" value="2"/>
</dbReference>